<proteinExistence type="predicted"/>
<evidence type="ECO:0000313" key="3">
    <source>
        <dbReference type="Proteomes" id="UP000183974"/>
    </source>
</evidence>
<organism evidence="2 3">
    <name type="scientific">Roseovarius pacificus</name>
    <dbReference type="NCBI Taxonomy" id="337701"/>
    <lineage>
        <taxon>Bacteria</taxon>
        <taxon>Pseudomonadati</taxon>
        <taxon>Pseudomonadota</taxon>
        <taxon>Alphaproteobacteria</taxon>
        <taxon>Rhodobacterales</taxon>
        <taxon>Roseobacteraceae</taxon>
        <taxon>Roseovarius</taxon>
    </lineage>
</organism>
<sequence>MLINILRWLFAPAKKTRRSSASEDQLLIWALLVFVILVMIG</sequence>
<keyword evidence="1" id="KW-0472">Membrane</keyword>
<reference evidence="2 3" key="1">
    <citation type="submission" date="2016-11" db="EMBL/GenBank/DDBJ databases">
        <authorList>
            <person name="Jaros S."/>
            <person name="Januszkiewicz K."/>
            <person name="Wedrychowicz H."/>
        </authorList>
    </citation>
    <scope>NUCLEOTIDE SEQUENCE [LARGE SCALE GENOMIC DNA]</scope>
    <source>
        <strain evidence="2 3">DSM 29589</strain>
    </source>
</reference>
<feature type="transmembrane region" description="Helical" evidence="1">
    <location>
        <begin position="21"/>
        <end position="40"/>
    </location>
</feature>
<dbReference type="AlphaFoldDB" id="A0A1M7JSE0"/>
<keyword evidence="1" id="KW-1133">Transmembrane helix</keyword>
<dbReference type="Proteomes" id="UP000183974">
    <property type="component" value="Unassembled WGS sequence"/>
</dbReference>
<dbReference type="EMBL" id="FRBR01000022">
    <property type="protein sequence ID" value="SHM55821.1"/>
    <property type="molecule type" value="Genomic_DNA"/>
</dbReference>
<name>A0A1M7JSE0_9RHOB</name>
<dbReference type="STRING" id="337701.SAMN05444398_1225"/>
<dbReference type="RefSeq" id="WP_268238480.1">
    <property type="nucleotide sequence ID" value="NZ_BMLR01000021.1"/>
</dbReference>
<keyword evidence="3" id="KW-1185">Reference proteome</keyword>
<evidence type="ECO:0000313" key="2">
    <source>
        <dbReference type="EMBL" id="SHM55821.1"/>
    </source>
</evidence>
<keyword evidence="1" id="KW-0812">Transmembrane</keyword>
<evidence type="ECO:0000256" key="1">
    <source>
        <dbReference type="SAM" id="Phobius"/>
    </source>
</evidence>
<accession>A0A1M7JSE0</accession>
<gene>
    <name evidence="2" type="ORF">SAMN05444398_1225</name>
</gene>
<protein>
    <submittedName>
        <fullName evidence="2">Uncharacterized protein</fullName>
    </submittedName>
</protein>